<dbReference type="Proteomes" id="UP000297839">
    <property type="component" value="Unassembled WGS sequence"/>
</dbReference>
<protein>
    <submittedName>
        <fullName evidence="1">Uncharacterized protein</fullName>
    </submittedName>
</protein>
<sequence>MATDPNVLTLPLQYMIPTDVLTDGRSLAALDWPPGLTAFGNEWKAIPNPTSLGTAHWRPHVLGADECATVTAWARALPELDLSGQAAPAAHLGSHMRWIEPREENHWLYHRIGALMAQVNRQFGFTLAGLSEALLYVEYGPGSHWHWRMDLGSGIASLRKLAAVIQLSDPSEYDGGTLSFVGLGTMDEVRQHGSATFHPAYLGHEMTPVTRGTRRVLLAWASGPAFR</sequence>
<dbReference type="RefSeq" id="WP_135248110.1">
    <property type="nucleotide sequence ID" value="NZ_SMLK01000001.1"/>
</dbReference>
<accession>A0A4Z0C980</accession>
<dbReference type="AlphaFoldDB" id="A0A4Z0C980"/>
<dbReference type="EMBL" id="SMLK01000001">
    <property type="protein sequence ID" value="TFZ08173.1"/>
    <property type="molecule type" value="Genomic_DNA"/>
</dbReference>
<reference evidence="1 2" key="1">
    <citation type="submission" date="2019-03" db="EMBL/GenBank/DDBJ databases">
        <title>Ramlibacter sp. 18x22-1, whole genome shotgun sequence.</title>
        <authorList>
            <person name="Zhang X."/>
            <person name="Feng G."/>
            <person name="Zhu H."/>
        </authorList>
    </citation>
    <scope>NUCLEOTIDE SEQUENCE [LARGE SCALE GENOMIC DNA]</scope>
    <source>
        <strain evidence="1 2">18x22-1</strain>
    </source>
</reference>
<dbReference type="Gene3D" id="2.60.120.620">
    <property type="entry name" value="q2cbj1_9rhob like domain"/>
    <property type="match status" value="1"/>
</dbReference>
<gene>
    <name evidence="1" type="ORF">EZ216_03150</name>
</gene>
<name>A0A4Z0C980_9BURK</name>
<proteinExistence type="predicted"/>
<comment type="caution">
    <text evidence="1">The sequence shown here is derived from an EMBL/GenBank/DDBJ whole genome shotgun (WGS) entry which is preliminary data.</text>
</comment>
<keyword evidence="2" id="KW-1185">Reference proteome</keyword>
<organism evidence="1 2">
    <name type="scientific">Ramlibacter humi</name>
    <dbReference type="NCBI Taxonomy" id="2530451"/>
    <lineage>
        <taxon>Bacteria</taxon>
        <taxon>Pseudomonadati</taxon>
        <taxon>Pseudomonadota</taxon>
        <taxon>Betaproteobacteria</taxon>
        <taxon>Burkholderiales</taxon>
        <taxon>Comamonadaceae</taxon>
        <taxon>Ramlibacter</taxon>
    </lineage>
</organism>
<evidence type="ECO:0000313" key="1">
    <source>
        <dbReference type="EMBL" id="TFZ08173.1"/>
    </source>
</evidence>
<evidence type="ECO:0000313" key="2">
    <source>
        <dbReference type="Proteomes" id="UP000297839"/>
    </source>
</evidence>
<dbReference type="OrthoDB" id="255432at2"/>